<dbReference type="SMART" id="SM00248">
    <property type="entry name" value="ANK"/>
    <property type="match status" value="4"/>
</dbReference>
<evidence type="ECO:0000256" key="2">
    <source>
        <dbReference type="ARBA" id="ARBA00023043"/>
    </source>
</evidence>
<dbReference type="PROSITE" id="PS50088">
    <property type="entry name" value="ANK_REPEAT"/>
    <property type="match status" value="2"/>
</dbReference>
<dbReference type="SUPFAM" id="SSF48403">
    <property type="entry name" value="Ankyrin repeat"/>
    <property type="match status" value="1"/>
</dbReference>
<proteinExistence type="predicted"/>
<accession>A0A7R8W6L1</accession>
<reference evidence="4" key="1">
    <citation type="submission" date="2020-11" db="EMBL/GenBank/DDBJ databases">
        <authorList>
            <person name="Tran Van P."/>
        </authorList>
    </citation>
    <scope>NUCLEOTIDE SEQUENCE</scope>
</reference>
<dbReference type="PROSITE" id="PS50297">
    <property type="entry name" value="ANK_REP_REGION"/>
    <property type="match status" value="1"/>
</dbReference>
<dbReference type="PANTHER" id="PTHR24189:SF50">
    <property type="entry name" value="ANKYRIN REPEAT AND SOCS BOX PROTEIN 2"/>
    <property type="match status" value="1"/>
</dbReference>
<dbReference type="Gene3D" id="1.25.40.20">
    <property type="entry name" value="Ankyrin repeat-containing domain"/>
    <property type="match status" value="2"/>
</dbReference>
<feature type="region of interest" description="Disordered" evidence="3">
    <location>
        <begin position="423"/>
        <end position="565"/>
    </location>
</feature>
<dbReference type="InterPro" id="IPR050745">
    <property type="entry name" value="Multifunctional_regulatory"/>
</dbReference>
<name>A0A7R8W6L1_9CRUS</name>
<keyword evidence="2" id="KW-0040">ANK repeat</keyword>
<sequence length="565" mass="63088">MDHEDILRLWKAKLVEAILKKRPATVKNILDECYAYIVRTQEQQPCSSTSAAPNSCTRKNFLATLFGKKICQLPCAVEVGDVETVSILLDAGADINAVDPNGYTPLAIHVYGDEVNDDMTRLLLERKARPNGNPWLPLHRAAKEAKMSTMKILLEYGADPNAKEETDDETPLCMVVSWPFLINSEKAEVVKLLLEFGADPAVPSTRRDNVIGRRSRPRKIPEEDPRLPVFPFGQALMCPDPVNKLLPVQIVQDFYRCRICPMLIPFSEYIVDSLVKEKDFDHLTLFLQTGILFHLRNTAMLFRVLQPLVEQLQKGVDCKVYGKLMKCLIDLSPSCVPDLYERLPQPAQEEVMSLEHLASRRVREMYFVDYDPSVIAKRLVQVLPQRIFHQIMGVWVADSSESIHWNRALCLAQLMDTRIVETPEEDARKLSPPSAHKLTPPSAHKLSPPSAHKLSPPSAHKLTPPSAHEPTPPSAHKLTPPIVETPEEDARKLSPPSAHKLTPPSAHKLSPPSAHKLTPPSAHKLTPPSAHEPTPPSAHKLNSAVRPQADSAVRPTSQLRRPPTS</sequence>
<organism evidence="4">
    <name type="scientific">Cyprideis torosa</name>
    <dbReference type="NCBI Taxonomy" id="163714"/>
    <lineage>
        <taxon>Eukaryota</taxon>
        <taxon>Metazoa</taxon>
        <taxon>Ecdysozoa</taxon>
        <taxon>Arthropoda</taxon>
        <taxon>Crustacea</taxon>
        <taxon>Oligostraca</taxon>
        <taxon>Ostracoda</taxon>
        <taxon>Podocopa</taxon>
        <taxon>Podocopida</taxon>
        <taxon>Cytherocopina</taxon>
        <taxon>Cytheroidea</taxon>
        <taxon>Cytherideidae</taxon>
        <taxon>Cyprideis</taxon>
    </lineage>
</organism>
<dbReference type="OrthoDB" id="426293at2759"/>
<dbReference type="AlphaFoldDB" id="A0A7R8W6L1"/>
<dbReference type="InterPro" id="IPR002110">
    <property type="entry name" value="Ankyrin_rpt"/>
</dbReference>
<evidence type="ECO:0000313" key="4">
    <source>
        <dbReference type="EMBL" id="CAD7225884.1"/>
    </source>
</evidence>
<protein>
    <submittedName>
        <fullName evidence="4">Uncharacterized protein</fullName>
    </submittedName>
</protein>
<dbReference type="PANTHER" id="PTHR24189">
    <property type="entry name" value="MYOTROPHIN"/>
    <property type="match status" value="1"/>
</dbReference>
<dbReference type="Pfam" id="PF12796">
    <property type="entry name" value="Ank_2"/>
    <property type="match status" value="1"/>
</dbReference>
<keyword evidence="1" id="KW-0677">Repeat</keyword>
<evidence type="ECO:0000256" key="3">
    <source>
        <dbReference type="SAM" id="MobiDB-lite"/>
    </source>
</evidence>
<dbReference type="InterPro" id="IPR036770">
    <property type="entry name" value="Ankyrin_rpt-contain_sf"/>
</dbReference>
<evidence type="ECO:0000256" key="1">
    <source>
        <dbReference type="ARBA" id="ARBA00022737"/>
    </source>
</evidence>
<dbReference type="EMBL" id="OB660684">
    <property type="protein sequence ID" value="CAD7225884.1"/>
    <property type="molecule type" value="Genomic_DNA"/>
</dbReference>
<gene>
    <name evidence="4" type="ORF">CTOB1V02_LOCUS3814</name>
</gene>